<protein>
    <submittedName>
        <fullName evidence="1">Uncharacterized protein</fullName>
    </submittedName>
</protein>
<organism evidence="1 2">
    <name type="scientific">Daphnia pulex</name>
    <name type="common">Water flea</name>
    <dbReference type="NCBI Taxonomy" id="6669"/>
    <lineage>
        <taxon>Eukaryota</taxon>
        <taxon>Metazoa</taxon>
        <taxon>Ecdysozoa</taxon>
        <taxon>Arthropoda</taxon>
        <taxon>Crustacea</taxon>
        <taxon>Branchiopoda</taxon>
        <taxon>Diplostraca</taxon>
        <taxon>Cladocera</taxon>
        <taxon>Anomopoda</taxon>
        <taxon>Daphniidae</taxon>
        <taxon>Daphnia</taxon>
    </lineage>
</organism>
<evidence type="ECO:0000313" key="2">
    <source>
        <dbReference type="Proteomes" id="UP000000305"/>
    </source>
</evidence>
<reference evidence="1 2" key="1">
    <citation type="journal article" date="2011" name="Science">
        <title>The ecoresponsive genome of Daphnia pulex.</title>
        <authorList>
            <person name="Colbourne J.K."/>
            <person name="Pfrender M.E."/>
            <person name="Gilbert D."/>
            <person name="Thomas W.K."/>
            <person name="Tucker A."/>
            <person name="Oakley T.H."/>
            <person name="Tokishita S."/>
            <person name="Aerts A."/>
            <person name="Arnold G.J."/>
            <person name="Basu M.K."/>
            <person name="Bauer D.J."/>
            <person name="Caceres C.E."/>
            <person name="Carmel L."/>
            <person name="Casola C."/>
            <person name="Choi J.H."/>
            <person name="Detter J.C."/>
            <person name="Dong Q."/>
            <person name="Dusheyko S."/>
            <person name="Eads B.D."/>
            <person name="Frohlich T."/>
            <person name="Geiler-Samerotte K.A."/>
            <person name="Gerlach D."/>
            <person name="Hatcher P."/>
            <person name="Jogdeo S."/>
            <person name="Krijgsveld J."/>
            <person name="Kriventseva E.V."/>
            <person name="Kultz D."/>
            <person name="Laforsch C."/>
            <person name="Lindquist E."/>
            <person name="Lopez J."/>
            <person name="Manak J.R."/>
            <person name="Muller J."/>
            <person name="Pangilinan J."/>
            <person name="Patwardhan R.P."/>
            <person name="Pitluck S."/>
            <person name="Pritham E.J."/>
            <person name="Rechtsteiner A."/>
            <person name="Rho M."/>
            <person name="Rogozin I.B."/>
            <person name="Sakarya O."/>
            <person name="Salamov A."/>
            <person name="Schaack S."/>
            <person name="Shapiro H."/>
            <person name="Shiga Y."/>
            <person name="Skalitzky C."/>
            <person name="Smith Z."/>
            <person name="Souvorov A."/>
            <person name="Sung W."/>
            <person name="Tang Z."/>
            <person name="Tsuchiya D."/>
            <person name="Tu H."/>
            <person name="Vos H."/>
            <person name="Wang M."/>
            <person name="Wolf Y.I."/>
            <person name="Yamagata H."/>
            <person name="Yamada T."/>
            <person name="Ye Y."/>
            <person name="Shaw J.R."/>
            <person name="Andrews J."/>
            <person name="Crease T.J."/>
            <person name="Tang H."/>
            <person name="Lucas S.M."/>
            <person name="Robertson H.M."/>
            <person name="Bork P."/>
            <person name="Koonin E.V."/>
            <person name="Zdobnov E.M."/>
            <person name="Grigoriev I.V."/>
            <person name="Lynch M."/>
            <person name="Boore J.L."/>
        </authorList>
    </citation>
    <scope>NUCLEOTIDE SEQUENCE [LARGE SCALE GENOMIC DNA]</scope>
</reference>
<sequence>MNNENAKRPQYDFCRHRGFISTIGEDVCWRKEAYLEGKKEAAAGSALTVKSSSNNNNSESKTTVKTIMLSLQVSQFLHKNIGMLTQVLDMFEYGLKCT</sequence>
<keyword evidence="2" id="KW-1185">Reference proteome</keyword>
<evidence type="ECO:0000313" key="1">
    <source>
        <dbReference type="EMBL" id="EFX66845.1"/>
    </source>
</evidence>
<accession>E9HN07</accession>
<dbReference type="Proteomes" id="UP000000305">
    <property type="component" value="Unassembled WGS sequence"/>
</dbReference>
<dbReference type="AlphaFoldDB" id="E9HN07"/>
<dbReference type="EMBL" id="GL732692">
    <property type="protein sequence ID" value="EFX66845.1"/>
    <property type="molecule type" value="Genomic_DNA"/>
</dbReference>
<dbReference type="HOGENOM" id="CLU_2361831_0_0_1"/>
<dbReference type="InParanoid" id="E9HN07"/>
<proteinExistence type="predicted"/>
<name>E9HN07_DAPPU</name>
<gene>
    <name evidence="1" type="ORF">DAPPUDRAFT_262450</name>
</gene>
<dbReference type="KEGG" id="dpx:DAPPUDRAFT_262450"/>